<dbReference type="PANTHER" id="PTHR35186:SF4">
    <property type="entry name" value="PRION-INHIBITION AND PROPAGATION HELO DOMAIN-CONTAINING PROTEIN"/>
    <property type="match status" value="1"/>
</dbReference>
<dbReference type="STRING" id="503106.A0A218ZA10"/>
<dbReference type="AlphaFoldDB" id="A0A218ZA10"/>
<dbReference type="OrthoDB" id="3565018at2759"/>
<gene>
    <name evidence="1" type="ORF">B2J93_4418</name>
</gene>
<sequence>MARQAKKVNSPLARKSTQIQVTEILHVTQIALIEDLCYAVRSKQSIGDCLGYLSDGRYMHEFRPIPESETVRRESRICLAEVLSGRETSKPSQQKRLELATIPTSRLQLQETPWVVEKPEKRNMFFFQRDTATSSDHPYHAHFFPRPNGPQPKVTLTAFESRLVTRNSISNLGIYFWNYLPDNPSRTKSFVSTMSAETGMRTRVRIL</sequence>
<protein>
    <submittedName>
        <fullName evidence="1">Uncharacterized protein</fullName>
    </submittedName>
</protein>
<comment type="caution">
    <text evidence="1">The sequence shown here is derived from an EMBL/GenBank/DDBJ whole genome shotgun (WGS) entry which is preliminary data.</text>
</comment>
<name>A0A218ZA10_9HELO</name>
<evidence type="ECO:0000313" key="2">
    <source>
        <dbReference type="Proteomes" id="UP000242519"/>
    </source>
</evidence>
<reference evidence="1 2" key="1">
    <citation type="submission" date="2017-04" db="EMBL/GenBank/DDBJ databases">
        <title>Draft genome sequence of Marssonina coronaria NL1: causal agent of apple blotch.</title>
        <authorList>
            <person name="Cheng Q."/>
        </authorList>
    </citation>
    <scope>NUCLEOTIDE SEQUENCE [LARGE SCALE GENOMIC DNA]</scope>
    <source>
        <strain evidence="1 2">NL1</strain>
    </source>
</reference>
<dbReference type="EMBL" id="MZNU01000106">
    <property type="protein sequence ID" value="OWP04413.1"/>
    <property type="molecule type" value="Genomic_DNA"/>
</dbReference>
<organism evidence="1 2">
    <name type="scientific">Diplocarpon coronariae</name>
    <dbReference type="NCBI Taxonomy" id="2795749"/>
    <lineage>
        <taxon>Eukaryota</taxon>
        <taxon>Fungi</taxon>
        <taxon>Dikarya</taxon>
        <taxon>Ascomycota</taxon>
        <taxon>Pezizomycotina</taxon>
        <taxon>Leotiomycetes</taxon>
        <taxon>Helotiales</taxon>
        <taxon>Drepanopezizaceae</taxon>
        <taxon>Diplocarpon</taxon>
    </lineage>
</organism>
<dbReference type="PANTHER" id="PTHR35186">
    <property type="entry name" value="ANK_REP_REGION DOMAIN-CONTAINING PROTEIN"/>
    <property type="match status" value="1"/>
</dbReference>
<proteinExistence type="predicted"/>
<dbReference type="InParanoid" id="A0A218ZA10"/>
<keyword evidence="2" id="KW-1185">Reference proteome</keyword>
<dbReference type="Proteomes" id="UP000242519">
    <property type="component" value="Unassembled WGS sequence"/>
</dbReference>
<accession>A0A218ZA10</accession>
<evidence type="ECO:0000313" key="1">
    <source>
        <dbReference type="EMBL" id="OWP04413.1"/>
    </source>
</evidence>